<protein>
    <recommendedName>
        <fullName evidence="3">Cellobiose phosphorylase</fullName>
    </recommendedName>
</protein>
<organism evidence="1 2">
    <name type="scientific">Marinifilum caeruleilacunae</name>
    <dbReference type="NCBI Taxonomy" id="2499076"/>
    <lineage>
        <taxon>Bacteria</taxon>
        <taxon>Pseudomonadati</taxon>
        <taxon>Bacteroidota</taxon>
        <taxon>Bacteroidia</taxon>
        <taxon>Marinilabiliales</taxon>
        <taxon>Marinifilaceae</taxon>
    </lineage>
</organism>
<name>A0ABX1X0N1_9BACT</name>
<sequence>MKKSNIYLGNTNLNCSEAEIKGEFVDFNNEKFYKISNSDQMPDFFMSMVSDSDHWMFISSNGSLSAGRKNRDNALFPYYTVDKIHDFKGITGSKTLFLVEKNERTFLWEPFAKNLNEVYKIQRNLYKSIYGNKIIFEEVNLDLGVAFEYAWHYSEKFGFVRKSKVKNTGETYVSVEVLDGIQNIIPYGFDYAFQSEYSNLLDAYKKNELLSESGLGLYMLSSIPVDKAEPSESLKCTSVWSLGLENKKILLSAKQEQNFMKGESLQTEVDVKATRGAYMLNAEFELTPQGSKEWLIIAEINQDSTAVSNLNDFILSDSDALSEINKDIQLGTDNLIKIVADADGLQVGDDSLCTARHFSNTLFNVMRGGIFVDAYKVNTADFKLFVKQTNTAIFSQFENWLNDLSDEISYSELLNLVGSKANSDFQRICVEYLPLTFSRRHGDPSRPWNQFSIETKNEDGSPKLNYQGNWRDIFQNWEALAWSFPEYLEGMISKFVNASTADGYNPYRITREGIDWECPDPDDPWAYIGYWGDHQIIYLQKLLELSNEFHPGKLDELLSKEMFVYANVPYRIKSYDQIVKNPQDTIGFDFDLNKEIKAKYKELGADAFLLHQGNEIYRVNLMEKVLVTLLSKLSNFIPEAGIWLNTQRPEWNDANNALVGNGVSMVTLYYLRRFLKFWTEKLAQLSVEEISVSAEVKVLLDQIFNLFNEQSNLLNTGFTNKDRKHFADVLGLAGTEYREAIYTNAFSGERKSLKVADLVEFTSLAMAYMDQSIRVNKREDKLYHAYNLISISDNEISIRYLYEMLEGQVAVLSSGYLSAEESLEVLDALKASSLFRADQFSYILYPDRQLARFTEKNNIPKEQVAQSSLLQKLIENKNTALVSVDESGNCHFNGKIRNAEVLHGILDGLNSEYAELVKADRDLVLNAYESMFDHQSFTGRSGTFYGYEGLGSIYWHMVSKLLLATQENFFLASDQNLSAELIGRLKEHYYEIKAGIGIYKSPDLYGAFPTDAYSHTPGNAGAKQPGMTGQVKEDFISRMGELGIRIDQGKIVFDLPLLNEQEVLKNNEQFEYYDLQDTKQNIELNQGQLALTFCKVPIVFTKGSVSEIKITYKDGTSTLIPGNIMDEENSASIFRREDSVRRIDYTMSKN</sequence>
<dbReference type="EMBL" id="RZNH01000047">
    <property type="protein sequence ID" value="NOU61963.1"/>
    <property type="molecule type" value="Genomic_DNA"/>
</dbReference>
<evidence type="ECO:0000313" key="1">
    <source>
        <dbReference type="EMBL" id="NOU61963.1"/>
    </source>
</evidence>
<evidence type="ECO:0000313" key="2">
    <source>
        <dbReference type="Proteomes" id="UP000732105"/>
    </source>
</evidence>
<proteinExistence type="predicted"/>
<dbReference type="Proteomes" id="UP000732105">
    <property type="component" value="Unassembled WGS sequence"/>
</dbReference>
<keyword evidence="2" id="KW-1185">Reference proteome</keyword>
<evidence type="ECO:0008006" key="3">
    <source>
        <dbReference type="Google" id="ProtNLM"/>
    </source>
</evidence>
<accession>A0ABX1X0N1</accession>
<reference evidence="1 2" key="1">
    <citation type="submission" date="2018-12" db="EMBL/GenBank/DDBJ databases">
        <title>Marinifilum JC070 sp. nov., a marine bacterium isolated from Yongle Blue Hole in the South China Sea.</title>
        <authorList>
            <person name="Fu T."/>
        </authorList>
    </citation>
    <scope>NUCLEOTIDE SEQUENCE [LARGE SCALE GENOMIC DNA]</scope>
    <source>
        <strain evidence="1 2">JC070</strain>
    </source>
</reference>
<gene>
    <name evidence="1" type="ORF">ELS83_19370</name>
</gene>
<dbReference type="RefSeq" id="WP_171597223.1">
    <property type="nucleotide sequence ID" value="NZ_RZNH01000047.1"/>
</dbReference>
<comment type="caution">
    <text evidence="1">The sequence shown here is derived from an EMBL/GenBank/DDBJ whole genome shotgun (WGS) entry which is preliminary data.</text>
</comment>